<dbReference type="PANTHER" id="PTHR30154">
    <property type="entry name" value="LEUCINE-RESPONSIVE REGULATORY PROTEIN"/>
    <property type="match status" value="1"/>
</dbReference>
<dbReference type="Proteomes" id="UP000250079">
    <property type="component" value="Chromosome"/>
</dbReference>
<dbReference type="InterPro" id="IPR000485">
    <property type="entry name" value="AsnC-type_HTH_dom"/>
</dbReference>
<dbReference type="Pfam" id="PF13404">
    <property type="entry name" value="HTH_AsnC-type"/>
    <property type="match status" value="1"/>
</dbReference>
<evidence type="ECO:0000256" key="3">
    <source>
        <dbReference type="ARBA" id="ARBA00023163"/>
    </source>
</evidence>
<dbReference type="SUPFAM" id="SSF46785">
    <property type="entry name" value="Winged helix' DNA-binding domain"/>
    <property type="match status" value="1"/>
</dbReference>
<dbReference type="PROSITE" id="PS50956">
    <property type="entry name" value="HTH_ASNC_2"/>
    <property type="match status" value="1"/>
</dbReference>
<keyword evidence="3" id="KW-0804">Transcription</keyword>
<protein>
    <submittedName>
        <fullName evidence="5">Leucine-responsive regulatory protein</fullName>
    </submittedName>
</protein>
<reference evidence="5 6" key="1">
    <citation type="submission" date="2016-12" db="EMBL/GenBank/DDBJ databases">
        <authorList>
            <person name="Song W.-J."/>
            <person name="Kurnit D.M."/>
        </authorList>
    </citation>
    <scope>NUCLEOTIDE SEQUENCE [LARGE SCALE GENOMIC DNA]</scope>
    <source>
        <strain evidence="5 6">IMCC3135</strain>
    </source>
</reference>
<dbReference type="OrthoDB" id="8590699at2"/>
<dbReference type="SMART" id="SM00344">
    <property type="entry name" value="HTH_ASNC"/>
    <property type="match status" value="1"/>
</dbReference>
<keyword evidence="2" id="KW-0238">DNA-binding</keyword>
<gene>
    <name evidence="5" type="primary">lrp_6</name>
    <name evidence="5" type="ORF">IMCC3135_09865</name>
</gene>
<evidence type="ECO:0000256" key="2">
    <source>
        <dbReference type="ARBA" id="ARBA00023125"/>
    </source>
</evidence>
<dbReference type="InterPro" id="IPR019888">
    <property type="entry name" value="Tscrpt_reg_AsnC-like"/>
</dbReference>
<feature type="domain" description="HTH asnC-type" evidence="4">
    <location>
        <begin position="10"/>
        <end position="71"/>
    </location>
</feature>
<keyword evidence="6" id="KW-1185">Reference proteome</keyword>
<dbReference type="InterPro" id="IPR019887">
    <property type="entry name" value="Tscrpt_reg_AsnC/Lrp_C"/>
</dbReference>
<dbReference type="EMBL" id="CP018632">
    <property type="protein sequence ID" value="ASJ72067.1"/>
    <property type="molecule type" value="Genomic_DNA"/>
</dbReference>
<organism evidence="5 6">
    <name type="scientific">Granulosicoccus antarcticus IMCC3135</name>
    <dbReference type="NCBI Taxonomy" id="1192854"/>
    <lineage>
        <taxon>Bacteria</taxon>
        <taxon>Pseudomonadati</taxon>
        <taxon>Pseudomonadota</taxon>
        <taxon>Gammaproteobacteria</taxon>
        <taxon>Chromatiales</taxon>
        <taxon>Granulosicoccaceae</taxon>
        <taxon>Granulosicoccus</taxon>
    </lineage>
</organism>
<dbReference type="Pfam" id="PF01037">
    <property type="entry name" value="AsnC_trans_reg"/>
    <property type="match status" value="1"/>
</dbReference>
<dbReference type="GO" id="GO:0043565">
    <property type="term" value="F:sequence-specific DNA binding"/>
    <property type="evidence" value="ECO:0007669"/>
    <property type="project" value="InterPro"/>
</dbReference>
<dbReference type="InterPro" id="IPR019885">
    <property type="entry name" value="Tscrpt_reg_HTH_AsnC-type_CS"/>
</dbReference>
<name>A0A2Z2NWH8_9GAMM</name>
<keyword evidence="1" id="KW-0805">Transcription regulation</keyword>
<proteinExistence type="predicted"/>
<dbReference type="PANTHER" id="PTHR30154:SF34">
    <property type="entry name" value="TRANSCRIPTIONAL REGULATOR AZLB"/>
    <property type="match status" value="1"/>
</dbReference>
<dbReference type="Gene3D" id="3.30.70.920">
    <property type="match status" value="1"/>
</dbReference>
<dbReference type="GO" id="GO:0043200">
    <property type="term" value="P:response to amino acid"/>
    <property type="evidence" value="ECO:0007669"/>
    <property type="project" value="TreeGrafter"/>
</dbReference>
<dbReference type="InterPro" id="IPR011008">
    <property type="entry name" value="Dimeric_a/b-barrel"/>
</dbReference>
<dbReference type="Gene3D" id="1.10.10.10">
    <property type="entry name" value="Winged helix-like DNA-binding domain superfamily/Winged helix DNA-binding domain"/>
    <property type="match status" value="1"/>
</dbReference>
<evidence type="ECO:0000259" key="4">
    <source>
        <dbReference type="PROSITE" id="PS50956"/>
    </source>
</evidence>
<dbReference type="RefSeq" id="WP_088917424.1">
    <property type="nucleotide sequence ID" value="NZ_CP018632.1"/>
</dbReference>
<sequence>MESETNENSIDDIDRQLLSIVQKNALISTENMAMQVGLTATSAKRRLNKLRRNGTISKDVSIVDPKKLGYEIFTLVSVNLERDQQDIMQSFRMEIKNNPRIMQGFYTTGDADFILLVASKTLSDYEAFTQTYFWNNHNIKSFKTMVVMDCVKIGFELPMI</sequence>
<dbReference type="KEGG" id="gai:IMCC3135_09865"/>
<dbReference type="PRINTS" id="PR00033">
    <property type="entry name" value="HTHASNC"/>
</dbReference>
<dbReference type="AlphaFoldDB" id="A0A2Z2NWH8"/>
<dbReference type="InterPro" id="IPR036390">
    <property type="entry name" value="WH_DNA-bd_sf"/>
</dbReference>
<evidence type="ECO:0000256" key="1">
    <source>
        <dbReference type="ARBA" id="ARBA00023015"/>
    </source>
</evidence>
<dbReference type="SUPFAM" id="SSF54909">
    <property type="entry name" value="Dimeric alpha+beta barrel"/>
    <property type="match status" value="1"/>
</dbReference>
<dbReference type="PROSITE" id="PS00519">
    <property type="entry name" value="HTH_ASNC_1"/>
    <property type="match status" value="1"/>
</dbReference>
<accession>A0A2Z2NWH8</accession>
<dbReference type="InterPro" id="IPR036388">
    <property type="entry name" value="WH-like_DNA-bd_sf"/>
</dbReference>
<evidence type="ECO:0000313" key="5">
    <source>
        <dbReference type="EMBL" id="ASJ72067.1"/>
    </source>
</evidence>
<evidence type="ECO:0000313" key="6">
    <source>
        <dbReference type="Proteomes" id="UP000250079"/>
    </source>
</evidence>
<dbReference type="GO" id="GO:0005829">
    <property type="term" value="C:cytosol"/>
    <property type="evidence" value="ECO:0007669"/>
    <property type="project" value="TreeGrafter"/>
</dbReference>